<dbReference type="SUPFAM" id="SSF57701">
    <property type="entry name" value="Zn2/Cys6 DNA-binding domain"/>
    <property type="match status" value="1"/>
</dbReference>
<protein>
    <recommendedName>
        <fullName evidence="6">Zn(2)-C6 fungal-type domain-containing protein</fullName>
    </recommendedName>
</protein>
<accession>A0A6G1IJP5</accession>
<dbReference type="PROSITE" id="PS50048">
    <property type="entry name" value="ZN2_CY6_FUNGAL_2"/>
    <property type="match status" value="1"/>
</dbReference>
<dbReference type="PANTHER" id="PTHR47660:SF3">
    <property type="entry name" value="FINGER DOMAIN PROTEIN, PUTATIVE (AFU_ORTHOLOGUE AFUA_4G03310)-RELATED"/>
    <property type="match status" value="1"/>
</dbReference>
<evidence type="ECO:0000259" key="6">
    <source>
        <dbReference type="PROSITE" id="PS50048"/>
    </source>
</evidence>
<evidence type="ECO:0000313" key="8">
    <source>
        <dbReference type="Proteomes" id="UP000799291"/>
    </source>
</evidence>
<keyword evidence="3" id="KW-0805">Transcription regulation</keyword>
<evidence type="ECO:0000256" key="4">
    <source>
        <dbReference type="ARBA" id="ARBA00023163"/>
    </source>
</evidence>
<dbReference type="InterPro" id="IPR001138">
    <property type="entry name" value="Zn2Cys6_DnaBD"/>
</dbReference>
<keyword evidence="1" id="KW-0479">Metal-binding</keyword>
<dbReference type="OrthoDB" id="5355161at2759"/>
<dbReference type="PROSITE" id="PS00463">
    <property type="entry name" value="ZN2_CY6_FUNGAL_1"/>
    <property type="match status" value="1"/>
</dbReference>
<dbReference type="AlphaFoldDB" id="A0A6G1IJP5"/>
<keyword evidence="2" id="KW-0862">Zinc</keyword>
<reference evidence="7" key="1">
    <citation type="journal article" date="2020" name="Stud. Mycol.">
        <title>101 Dothideomycetes genomes: a test case for predicting lifestyles and emergence of pathogens.</title>
        <authorList>
            <person name="Haridas S."/>
            <person name="Albert R."/>
            <person name="Binder M."/>
            <person name="Bloem J."/>
            <person name="Labutti K."/>
            <person name="Salamov A."/>
            <person name="Andreopoulos B."/>
            <person name="Baker S."/>
            <person name="Barry K."/>
            <person name="Bills G."/>
            <person name="Bluhm B."/>
            <person name="Cannon C."/>
            <person name="Castanera R."/>
            <person name="Culley D."/>
            <person name="Daum C."/>
            <person name="Ezra D."/>
            <person name="Gonzalez J."/>
            <person name="Henrissat B."/>
            <person name="Kuo A."/>
            <person name="Liang C."/>
            <person name="Lipzen A."/>
            <person name="Lutzoni F."/>
            <person name="Magnuson J."/>
            <person name="Mondo S."/>
            <person name="Nolan M."/>
            <person name="Ohm R."/>
            <person name="Pangilinan J."/>
            <person name="Park H.-J."/>
            <person name="Ramirez L."/>
            <person name="Alfaro M."/>
            <person name="Sun H."/>
            <person name="Tritt A."/>
            <person name="Yoshinaga Y."/>
            <person name="Zwiers L.-H."/>
            <person name="Turgeon B."/>
            <person name="Goodwin S."/>
            <person name="Spatafora J."/>
            <person name="Crous P."/>
            <person name="Grigoriev I."/>
        </authorList>
    </citation>
    <scope>NUCLEOTIDE SEQUENCE</scope>
    <source>
        <strain evidence="7">CBS 122367</strain>
    </source>
</reference>
<sequence>MPPERNRVSNPQGRQKSCSECAKAKRRCDLRQPHCLRCTRQKLTCSYPPQPFASKPTTPYSPIDTSFADENVQNGPTLSIFDLDIPNITAGETELLDFDFPTSMNSISSCEGQNLDRGLIIDMPTPCSTFVSTKPSPMFSMVMLSPLAESRVGYPFEQMKLAPRMMVEKNATHWCHPMLYEDYMPTSLQDAYASCALYIARNETNATFVARHVTERAQVLLEKPPPTPPIEVLARSQALMFYLIILICGGDIRYFGQAEKLIPHLQDSAFGLFTVLSNEEDPCGSLSLYPSSAARSAWQSYIFRESCRRTLLVAFQAIGTYNLLKGQVGSCAHELAAGNRVVISSALWDAKSPFEFAMAWNEKKHIVVKDLDFHEVLGKAEANDVDVFGRMMMVGILGVDDVRGWIHTRGGQL</sequence>
<evidence type="ECO:0000256" key="1">
    <source>
        <dbReference type="ARBA" id="ARBA00022723"/>
    </source>
</evidence>
<keyword evidence="5" id="KW-0539">Nucleus</keyword>
<dbReference type="InterPro" id="IPR036864">
    <property type="entry name" value="Zn2-C6_fun-type_DNA-bd_sf"/>
</dbReference>
<dbReference type="Gene3D" id="4.10.240.10">
    <property type="entry name" value="Zn(2)-C6 fungal-type DNA-binding domain"/>
    <property type="match status" value="1"/>
</dbReference>
<dbReference type="Proteomes" id="UP000799291">
    <property type="component" value="Unassembled WGS sequence"/>
</dbReference>
<evidence type="ECO:0000313" key="7">
    <source>
        <dbReference type="EMBL" id="KAF2678452.1"/>
    </source>
</evidence>
<dbReference type="EMBL" id="MU005612">
    <property type="protein sequence ID" value="KAF2678452.1"/>
    <property type="molecule type" value="Genomic_DNA"/>
</dbReference>
<dbReference type="CDD" id="cd00067">
    <property type="entry name" value="GAL4"/>
    <property type="match status" value="1"/>
</dbReference>
<dbReference type="GO" id="GO:0000981">
    <property type="term" value="F:DNA-binding transcription factor activity, RNA polymerase II-specific"/>
    <property type="evidence" value="ECO:0007669"/>
    <property type="project" value="InterPro"/>
</dbReference>
<dbReference type="GO" id="GO:0008270">
    <property type="term" value="F:zinc ion binding"/>
    <property type="evidence" value="ECO:0007669"/>
    <property type="project" value="InterPro"/>
</dbReference>
<dbReference type="SMART" id="SM00066">
    <property type="entry name" value="GAL4"/>
    <property type="match status" value="1"/>
</dbReference>
<keyword evidence="4" id="KW-0804">Transcription</keyword>
<name>A0A6G1IJP5_9PLEO</name>
<evidence type="ECO:0000256" key="2">
    <source>
        <dbReference type="ARBA" id="ARBA00022833"/>
    </source>
</evidence>
<evidence type="ECO:0000256" key="5">
    <source>
        <dbReference type="ARBA" id="ARBA00023242"/>
    </source>
</evidence>
<dbReference type="Pfam" id="PF00172">
    <property type="entry name" value="Zn_clus"/>
    <property type="match status" value="1"/>
</dbReference>
<gene>
    <name evidence="7" type="ORF">K458DRAFT_317196</name>
</gene>
<organism evidence="7 8">
    <name type="scientific">Lentithecium fluviatile CBS 122367</name>
    <dbReference type="NCBI Taxonomy" id="1168545"/>
    <lineage>
        <taxon>Eukaryota</taxon>
        <taxon>Fungi</taxon>
        <taxon>Dikarya</taxon>
        <taxon>Ascomycota</taxon>
        <taxon>Pezizomycotina</taxon>
        <taxon>Dothideomycetes</taxon>
        <taxon>Pleosporomycetidae</taxon>
        <taxon>Pleosporales</taxon>
        <taxon>Massarineae</taxon>
        <taxon>Lentitheciaceae</taxon>
        <taxon>Lentithecium</taxon>
    </lineage>
</organism>
<evidence type="ECO:0000256" key="3">
    <source>
        <dbReference type="ARBA" id="ARBA00023015"/>
    </source>
</evidence>
<feature type="domain" description="Zn(2)-C6 fungal-type" evidence="6">
    <location>
        <begin position="17"/>
        <end position="47"/>
    </location>
</feature>
<dbReference type="PANTHER" id="PTHR47660">
    <property type="entry name" value="TRANSCRIPTION FACTOR WITH C2H2 AND ZN(2)-CYS(6) DNA BINDING DOMAIN (EUROFUNG)-RELATED-RELATED"/>
    <property type="match status" value="1"/>
</dbReference>
<keyword evidence="8" id="KW-1185">Reference proteome</keyword>
<proteinExistence type="predicted"/>